<name>A0A229RNR4_9PSEU</name>
<keyword evidence="3" id="KW-1185">Reference proteome</keyword>
<protein>
    <submittedName>
        <fullName evidence="2">Aminodeoxychorismate synthase, component I</fullName>
    </submittedName>
</protein>
<sequence length="425" mass="44924">MRLMCRRLRTDVGPERALTALGVRAEALGLAPPAALCGDWFSSRAVIALSASLAPVSDVTEAFAIPTRMPAVRDAVPGAVGGGWFGYLSYDLTDPSGRSGALPPAVWGWVDRVLRLDSEGSWWFEALVADGDPDPVDEMSSVESALAELPAAATWSSGPLSRPLPSEHYDAVKACVHAIEAGELFQANICARFRGGFEGDPIALFAEGARRLRARRAAFLSGDWGSVVSFSPELFLSRHGRHVRSTPIKGTLPRRDAADDHLARRLRESTKDVAENVMITDLVRNDLGRVCATGSVSVPELLAVRPAPGVWHLESTVEGSLADGIDDAALLAATFPPGSVTGAPKVRALDLIAELESTGRGVYTGAIGLASPIAGLELNVAIRTFEIHDGEIALGVGGGITADSDSEAEWQECLHKSAPLERLLG</sequence>
<dbReference type="AlphaFoldDB" id="A0A229RNR4"/>
<dbReference type="OrthoDB" id="3518032at2"/>
<dbReference type="SUPFAM" id="SSF56322">
    <property type="entry name" value="ADC synthase"/>
    <property type="match status" value="1"/>
</dbReference>
<dbReference type="InterPro" id="IPR015890">
    <property type="entry name" value="Chorismate_C"/>
</dbReference>
<proteinExistence type="predicted"/>
<dbReference type="PANTHER" id="PTHR11236:SF50">
    <property type="entry name" value="AMINODEOXYCHORISMATE SYNTHASE COMPONENT 1"/>
    <property type="match status" value="1"/>
</dbReference>
<dbReference type="Pfam" id="PF00425">
    <property type="entry name" value="Chorismate_bind"/>
    <property type="match status" value="1"/>
</dbReference>
<dbReference type="Proteomes" id="UP000215223">
    <property type="component" value="Unassembled WGS sequence"/>
</dbReference>
<gene>
    <name evidence="2" type="primary">pabB</name>
    <name evidence="2" type="ORF">CFP71_32700</name>
</gene>
<dbReference type="Gene3D" id="3.60.120.10">
    <property type="entry name" value="Anthranilate synthase"/>
    <property type="match status" value="1"/>
</dbReference>
<organism evidence="2 3">
    <name type="scientific">Amycolatopsis thailandensis</name>
    <dbReference type="NCBI Taxonomy" id="589330"/>
    <lineage>
        <taxon>Bacteria</taxon>
        <taxon>Bacillati</taxon>
        <taxon>Actinomycetota</taxon>
        <taxon>Actinomycetes</taxon>
        <taxon>Pseudonocardiales</taxon>
        <taxon>Pseudonocardiaceae</taxon>
        <taxon>Amycolatopsis</taxon>
    </lineage>
</organism>
<dbReference type="InterPro" id="IPR019999">
    <property type="entry name" value="Anth_synth_I-like"/>
</dbReference>
<reference evidence="2 3" key="1">
    <citation type="submission" date="2017-07" db="EMBL/GenBank/DDBJ databases">
        <title>Amycolatopsis thailandensis Genome sequencing and assembly.</title>
        <authorList>
            <person name="Kaur N."/>
            <person name="Mayilraj S."/>
        </authorList>
    </citation>
    <scope>NUCLEOTIDE SEQUENCE [LARGE SCALE GENOMIC DNA]</scope>
    <source>
        <strain evidence="2 3">JCM 16380</strain>
    </source>
</reference>
<dbReference type="EMBL" id="NMQT01000124">
    <property type="protein sequence ID" value="OXM48296.1"/>
    <property type="molecule type" value="Genomic_DNA"/>
</dbReference>
<comment type="caution">
    <text evidence="2">The sequence shown here is derived from an EMBL/GenBank/DDBJ whole genome shotgun (WGS) entry which is preliminary data.</text>
</comment>
<dbReference type="GO" id="GO:0046820">
    <property type="term" value="F:4-amino-4-deoxychorismate synthase activity"/>
    <property type="evidence" value="ECO:0007669"/>
    <property type="project" value="TreeGrafter"/>
</dbReference>
<dbReference type="NCBIfam" id="NF004530">
    <property type="entry name" value="PRK05877.1"/>
    <property type="match status" value="1"/>
</dbReference>
<evidence type="ECO:0000259" key="1">
    <source>
        <dbReference type="Pfam" id="PF00425"/>
    </source>
</evidence>
<dbReference type="InterPro" id="IPR005801">
    <property type="entry name" value="ADC_synthase"/>
</dbReference>
<dbReference type="GO" id="GO:0009396">
    <property type="term" value="P:folic acid-containing compound biosynthetic process"/>
    <property type="evidence" value="ECO:0007669"/>
    <property type="project" value="InterPro"/>
</dbReference>
<dbReference type="PRINTS" id="PR00095">
    <property type="entry name" value="ANTSNTHASEI"/>
</dbReference>
<evidence type="ECO:0000313" key="2">
    <source>
        <dbReference type="EMBL" id="OXM48296.1"/>
    </source>
</evidence>
<feature type="domain" description="Chorismate-utilising enzyme C-terminal" evidence="1">
    <location>
        <begin position="167"/>
        <end position="416"/>
    </location>
</feature>
<dbReference type="NCBIfam" id="TIGR00553">
    <property type="entry name" value="pabB"/>
    <property type="match status" value="1"/>
</dbReference>
<accession>A0A229RNR4</accession>
<evidence type="ECO:0000313" key="3">
    <source>
        <dbReference type="Proteomes" id="UP000215223"/>
    </source>
</evidence>
<dbReference type="GO" id="GO:0000162">
    <property type="term" value="P:L-tryptophan biosynthetic process"/>
    <property type="evidence" value="ECO:0007669"/>
    <property type="project" value="TreeGrafter"/>
</dbReference>
<dbReference type="InterPro" id="IPR005802">
    <property type="entry name" value="ADC_synth_comp_1"/>
</dbReference>
<dbReference type="RefSeq" id="WP_093937806.1">
    <property type="nucleotide sequence ID" value="NZ_NMQT01000124.1"/>
</dbReference>
<dbReference type="PANTHER" id="PTHR11236">
    <property type="entry name" value="AMINOBENZOATE/ANTHRANILATE SYNTHASE"/>
    <property type="match status" value="1"/>
</dbReference>